<dbReference type="Proteomes" id="UP001186104">
    <property type="component" value="Unassembled WGS sequence"/>
</dbReference>
<dbReference type="Pfam" id="PF13518">
    <property type="entry name" value="HTH_28"/>
    <property type="match status" value="1"/>
</dbReference>
<dbReference type="PANTHER" id="PTHR33795">
    <property type="entry name" value="INSERTION ELEMENT IS150 PROTEIN INSJ"/>
    <property type="match status" value="1"/>
</dbReference>
<gene>
    <name evidence="4" type="ORF">R3P93_23530</name>
</gene>
<comment type="caution">
    <text evidence="4">The sequence shown here is derived from an EMBL/GenBank/DDBJ whole genome shotgun (WGS) entry which is preliminary data.</text>
</comment>
<proteinExistence type="inferred from homology"/>
<accession>A0ABU4D735</accession>
<dbReference type="SUPFAM" id="SSF46689">
    <property type="entry name" value="Homeodomain-like"/>
    <property type="match status" value="1"/>
</dbReference>
<dbReference type="RefSeq" id="WP_269595324.1">
    <property type="nucleotide sequence ID" value="NZ_JAWLKF010000021.1"/>
</dbReference>
<protein>
    <submittedName>
        <fullName evidence="4">Transposase</fullName>
    </submittedName>
</protein>
<evidence type="ECO:0000259" key="3">
    <source>
        <dbReference type="Pfam" id="PF13518"/>
    </source>
</evidence>
<reference evidence="4 5" key="1">
    <citation type="submission" date="2023-10" db="EMBL/GenBank/DDBJ databases">
        <title>Development of a sustainable strategy for remediation of hydrocarbon-contaminated territories based on the waste exchange concept.</title>
        <authorList>
            <person name="Krivoruchko A."/>
        </authorList>
    </citation>
    <scope>NUCLEOTIDE SEQUENCE [LARGE SCALE GENOMIC DNA]</scope>
    <source>
        <strain evidence="4 5">IEGM 1327</strain>
    </source>
</reference>
<dbReference type="InterPro" id="IPR036388">
    <property type="entry name" value="WH-like_DNA-bd_sf"/>
</dbReference>
<dbReference type="Gene3D" id="1.10.10.10">
    <property type="entry name" value="Winged helix-like DNA-binding domain superfamily/Winged helix DNA-binding domain"/>
    <property type="match status" value="1"/>
</dbReference>
<name>A0ABU4D735_9NOCA</name>
<evidence type="ECO:0000313" key="4">
    <source>
        <dbReference type="EMBL" id="MDV6305549.1"/>
    </source>
</evidence>
<dbReference type="InterPro" id="IPR009057">
    <property type="entry name" value="Homeodomain-like_sf"/>
</dbReference>
<dbReference type="EMBL" id="JAWLKF010000021">
    <property type="protein sequence ID" value="MDV6305549.1"/>
    <property type="molecule type" value="Genomic_DNA"/>
</dbReference>
<evidence type="ECO:0000256" key="2">
    <source>
        <dbReference type="SAM" id="MobiDB-lite"/>
    </source>
</evidence>
<evidence type="ECO:0000313" key="5">
    <source>
        <dbReference type="Proteomes" id="UP001186104"/>
    </source>
</evidence>
<dbReference type="PANTHER" id="PTHR33795:SF1">
    <property type="entry name" value="INSERTION ELEMENT IS150 PROTEIN INSJ"/>
    <property type="match status" value="1"/>
</dbReference>
<dbReference type="InterPro" id="IPR055247">
    <property type="entry name" value="InsJ-like_HTH"/>
</dbReference>
<feature type="domain" description="Insertion element IS150 protein InsJ-like helix-turn-helix" evidence="3">
    <location>
        <begin position="67"/>
        <end position="119"/>
    </location>
</feature>
<keyword evidence="5" id="KW-1185">Reference proteome</keyword>
<comment type="similarity">
    <text evidence="1">Belongs to the IS150/IS1296 orfA family.</text>
</comment>
<sequence length="162" mass="18172">MRARSSLTEDQRVAAVALFEDGVGAVSAAKKVGGGAGPVILLYDRWRVRGRNALVEKPDRQHFSFEFKLAVVQRVLAGENKIELAREYGLSSAKIIEPWVRGYRRDGDEALRPKRAGRRPASSSSDPGEASELDRLREENERLRTQVAYLGKLRALREQGRR</sequence>
<organism evidence="4 5">
    <name type="scientific">Rhodococcus cerastii</name>
    <dbReference type="NCBI Taxonomy" id="908616"/>
    <lineage>
        <taxon>Bacteria</taxon>
        <taxon>Bacillati</taxon>
        <taxon>Actinomycetota</taxon>
        <taxon>Actinomycetes</taxon>
        <taxon>Mycobacteriales</taxon>
        <taxon>Nocardiaceae</taxon>
        <taxon>Rhodococcus</taxon>
    </lineage>
</organism>
<dbReference type="InterPro" id="IPR052057">
    <property type="entry name" value="IS150/IS1296_orfA-like"/>
</dbReference>
<feature type="region of interest" description="Disordered" evidence="2">
    <location>
        <begin position="110"/>
        <end position="139"/>
    </location>
</feature>
<evidence type="ECO:0000256" key="1">
    <source>
        <dbReference type="ARBA" id="ARBA00038232"/>
    </source>
</evidence>